<dbReference type="PANTHER" id="PTHR37987">
    <property type="entry name" value="CHROMOSOME 9, WHOLE GENOME SHOTGUN SEQUENCE"/>
    <property type="match status" value="1"/>
</dbReference>
<dbReference type="VEuPathDB" id="FungiDB:AAP_02349"/>
<dbReference type="GO" id="GO:0006144">
    <property type="term" value="P:purine nucleobase metabolic process"/>
    <property type="evidence" value="ECO:0007669"/>
    <property type="project" value="UniProtKB-KW"/>
</dbReference>
<feature type="region of interest" description="Disordered" evidence="2">
    <location>
        <begin position="83"/>
        <end position="135"/>
    </location>
</feature>
<feature type="domain" description="Oxo-4-hydroxy-4-carboxy-5-ureidoimidazoline decarboxylase" evidence="3">
    <location>
        <begin position="13"/>
        <end position="111"/>
    </location>
</feature>
<proteinExistence type="predicted"/>
<evidence type="ECO:0000256" key="1">
    <source>
        <dbReference type="ARBA" id="ARBA00022631"/>
    </source>
</evidence>
<feature type="domain" description="Oxo-4-hydroxy-4-carboxy-5-ureidoimidazoline decarboxylase" evidence="3">
    <location>
        <begin position="122"/>
        <end position="202"/>
    </location>
</feature>
<sequence length="207" mass="23152">MPGLPPANTIQGLPDEEKCKVIDTLFEHSPVLHSITLPILSHHTFQSYPALIAYIGRHLASMQTDRQVDKLDAILGAHPRLGEKREKVSELSRREQANLNSPSPNEQQEQQTGAAEAENAAQNPTSHRHRGSGNLDGIASELQRWNELYEARFPGLRYVTFVNSRPREVIIQDMINRIHRGDIDRERSEAISAICLIAVDRAGKLDG</sequence>
<keyword evidence="1" id="KW-0659">Purine metabolism</keyword>
<dbReference type="Proteomes" id="UP000242877">
    <property type="component" value="Unassembled WGS sequence"/>
</dbReference>
<protein>
    <submittedName>
        <fullName evidence="4">Oxo-4-hydroxy-4-carboxy-5-ureidoimidazoline decarboxylase</fullName>
    </submittedName>
</protein>
<dbReference type="InterPro" id="IPR036778">
    <property type="entry name" value="OHCU_decarboxylase_sf"/>
</dbReference>
<dbReference type="Gene3D" id="1.10.3330.10">
    <property type="entry name" value="Oxo-4-hydroxy-4-carboxy-5-ureidoimidazoline decarboxylase"/>
    <property type="match status" value="1"/>
</dbReference>
<dbReference type="EMBL" id="AZGZ01000008">
    <property type="protein sequence ID" value="KZZ93557.1"/>
    <property type="molecule type" value="Genomic_DNA"/>
</dbReference>
<reference evidence="4 5" key="1">
    <citation type="journal article" date="2016" name="Genome Biol. Evol.">
        <title>Divergent and convergent evolution of fungal pathogenicity.</title>
        <authorList>
            <person name="Shang Y."/>
            <person name="Xiao G."/>
            <person name="Zheng P."/>
            <person name="Cen K."/>
            <person name="Zhan S."/>
            <person name="Wang C."/>
        </authorList>
    </citation>
    <scope>NUCLEOTIDE SEQUENCE [LARGE SCALE GENOMIC DNA]</scope>
    <source>
        <strain evidence="4 5">ARSEF 7405</strain>
    </source>
</reference>
<dbReference type="Pfam" id="PF09349">
    <property type="entry name" value="OHCU_decarbox"/>
    <property type="match status" value="2"/>
</dbReference>
<name>A0A168A793_9EURO</name>
<evidence type="ECO:0000313" key="4">
    <source>
        <dbReference type="EMBL" id="KZZ93557.1"/>
    </source>
</evidence>
<organism evidence="4 5">
    <name type="scientific">Ascosphaera apis ARSEF 7405</name>
    <dbReference type="NCBI Taxonomy" id="392613"/>
    <lineage>
        <taxon>Eukaryota</taxon>
        <taxon>Fungi</taxon>
        <taxon>Dikarya</taxon>
        <taxon>Ascomycota</taxon>
        <taxon>Pezizomycotina</taxon>
        <taxon>Eurotiomycetes</taxon>
        <taxon>Eurotiomycetidae</taxon>
        <taxon>Onygenales</taxon>
        <taxon>Ascosphaeraceae</taxon>
        <taxon>Ascosphaera</taxon>
    </lineage>
</organism>
<dbReference type="SUPFAM" id="SSF158694">
    <property type="entry name" value="UraD-Like"/>
    <property type="match status" value="2"/>
</dbReference>
<dbReference type="OrthoDB" id="5398391at2759"/>
<evidence type="ECO:0000313" key="5">
    <source>
        <dbReference type="Proteomes" id="UP000242877"/>
    </source>
</evidence>
<evidence type="ECO:0000259" key="3">
    <source>
        <dbReference type="Pfam" id="PF09349"/>
    </source>
</evidence>
<accession>A0A168A793</accession>
<dbReference type="AlphaFoldDB" id="A0A168A793"/>
<feature type="compositionally biased region" description="Low complexity" evidence="2">
    <location>
        <begin position="105"/>
        <end position="123"/>
    </location>
</feature>
<keyword evidence="5" id="KW-1185">Reference proteome</keyword>
<comment type="caution">
    <text evidence="4">The sequence shown here is derived from an EMBL/GenBank/DDBJ whole genome shotgun (WGS) entry which is preliminary data.</text>
</comment>
<dbReference type="PANTHER" id="PTHR37987:SF1">
    <property type="entry name" value="OXO-4-HYDROXY-4-CARBOXY-5-UREIDOIMIDAZOLINE DECARBOXYLASE DOMAIN-CONTAINING PROTEIN"/>
    <property type="match status" value="1"/>
</dbReference>
<feature type="compositionally biased region" description="Basic and acidic residues" evidence="2">
    <location>
        <begin position="83"/>
        <end position="96"/>
    </location>
</feature>
<gene>
    <name evidence="4" type="ORF">AAP_02349</name>
</gene>
<evidence type="ECO:0000256" key="2">
    <source>
        <dbReference type="SAM" id="MobiDB-lite"/>
    </source>
</evidence>
<dbReference type="InterPro" id="IPR018020">
    <property type="entry name" value="OHCU_decarboxylase"/>
</dbReference>